<gene>
    <name evidence="1" type="ORF">FD754_017221</name>
</gene>
<sequence length="168" mass="19008">MDQLLVEYFSPFCFQLSDPIVDTLTKNTDFLQLNLSGCSGFSESALKILLSNCSSLDELKLSWCFDFTEKHRSGVSTTVGRCPSLVHLDLSDTVMLKNNCFLKFYQLNYLQYKIPTLKTLQVFGIMPDGTPQLLKEALPHLQINCPHFTTIARLTFGNKNQGIWGIKC</sequence>
<name>A0A5N3VT57_MUNMU</name>
<protein>
    <recommendedName>
        <fullName evidence="3">S-phase kinase-associated protein 2</fullName>
    </recommendedName>
</protein>
<proteinExistence type="predicted"/>
<organism evidence="1 2">
    <name type="scientific">Muntiacus muntjak</name>
    <name type="common">Barking deer</name>
    <name type="synonym">Indian muntjac</name>
    <dbReference type="NCBI Taxonomy" id="9888"/>
    <lineage>
        <taxon>Eukaryota</taxon>
        <taxon>Metazoa</taxon>
        <taxon>Chordata</taxon>
        <taxon>Craniata</taxon>
        <taxon>Vertebrata</taxon>
        <taxon>Euteleostomi</taxon>
        <taxon>Mammalia</taxon>
        <taxon>Eutheria</taxon>
        <taxon>Laurasiatheria</taxon>
        <taxon>Artiodactyla</taxon>
        <taxon>Ruminantia</taxon>
        <taxon>Pecora</taxon>
        <taxon>Cervidae</taxon>
        <taxon>Muntiacinae</taxon>
        <taxon>Muntiacus</taxon>
    </lineage>
</organism>
<dbReference type="AlphaFoldDB" id="A0A5N3VT57"/>
<evidence type="ECO:0000313" key="2">
    <source>
        <dbReference type="Proteomes" id="UP000326458"/>
    </source>
</evidence>
<dbReference type="Gene3D" id="3.80.10.10">
    <property type="entry name" value="Ribonuclease Inhibitor"/>
    <property type="match status" value="1"/>
</dbReference>
<dbReference type="Proteomes" id="UP000326458">
    <property type="component" value="Unassembled WGS sequence"/>
</dbReference>
<accession>A0A5N3VT57</accession>
<dbReference type="SUPFAM" id="SSF52047">
    <property type="entry name" value="RNI-like"/>
    <property type="match status" value="1"/>
</dbReference>
<reference evidence="1 2" key="1">
    <citation type="submission" date="2019-06" db="EMBL/GenBank/DDBJ databases">
        <title>Discovery of a novel chromosome fission-fusion reversal in muntjac.</title>
        <authorList>
            <person name="Mudd A.B."/>
            <person name="Bredeson J.V."/>
            <person name="Baum R."/>
            <person name="Hockemeyer D."/>
            <person name="Rokhsar D.S."/>
        </authorList>
    </citation>
    <scope>NUCLEOTIDE SEQUENCE [LARGE SCALE GENOMIC DNA]</scope>
    <source>
        <strain evidence="1">UTSW_UCB_Mm</strain>
        <tissue evidence="1">Fibroblast cell line</tissue>
    </source>
</reference>
<evidence type="ECO:0008006" key="3">
    <source>
        <dbReference type="Google" id="ProtNLM"/>
    </source>
</evidence>
<evidence type="ECO:0000313" key="1">
    <source>
        <dbReference type="EMBL" id="KAB0352364.1"/>
    </source>
</evidence>
<comment type="caution">
    <text evidence="1">The sequence shown here is derived from an EMBL/GenBank/DDBJ whole genome shotgun (WGS) entry which is preliminary data.</text>
</comment>
<dbReference type="EMBL" id="VCEA01000002">
    <property type="protein sequence ID" value="KAB0352364.1"/>
    <property type="molecule type" value="Genomic_DNA"/>
</dbReference>
<dbReference type="InterPro" id="IPR032675">
    <property type="entry name" value="LRR_dom_sf"/>
</dbReference>
<keyword evidence="2" id="KW-1185">Reference proteome</keyword>